<keyword evidence="1" id="KW-0812">Transmembrane</keyword>
<dbReference type="GO" id="GO:0000155">
    <property type="term" value="F:phosphorelay sensor kinase activity"/>
    <property type="evidence" value="ECO:0007669"/>
    <property type="project" value="InterPro"/>
</dbReference>
<dbReference type="AlphaFoldDB" id="A0A7K1SDA4"/>
<feature type="transmembrane region" description="Helical" evidence="1">
    <location>
        <begin position="12"/>
        <end position="31"/>
    </location>
</feature>
<sequence length="344" mass="39726">MQLNRQLVQNKSNIVSLQLWIWLSVLLLIFFSLLPMDGFPRSIIYTLVNTLFYAIIIYGNILFLYPTFYQKGQTSLYILLAILFIVFTGIARGFITLTLYNQFVVLPTPRDTGLLTLLGYIPGGILTFVLSLIFRIAIAYFTLKQQTEEILIQKSQTELALLKSQVQPHFLFNTLNNIYYEAYREAPRTAGLIERLSEIMRYFVDESPKDTVAITTEVQFIDNYIALEKIRIRHEVLINFEKKFNPDLRIPPMLLMTFVENIVKHGIDKSSTQNQIDIALEQQDGYLLFMTRNKVFDTTPVHRSTGFGIANLTKRLTMLYGSNFELTIDKQNGLFTAFLKIPLV</sequence>
<dbReference type="Proteomes" id="UP000436006">
    <property type="component" value="Unassembled WGS sequence"/>
</dbReference>
<evidence type="ECO:0000313" key="4">
    <source>
        <dbReference type="Proteomes" id="UP000436006"/>
    </source>
</evidence>
<name>A0A7K1SDA4_9BACT</name>
<keyword evidence="4" id="KW-1185">Reference proteome</keyword>
<evidence type="ECO:0000313" key="3">
    <source>
        <dbReference type="EMBL" id="MVM31792.1"/>
    </source>
</evidence>
<organism evidence="3 4">
    <name type="scientific">Spirosoma arboris</name>
    <dbReference type="NCBI Taxonomy" id="2682092"/>
    <lineage>
        <taxon>Bacteria</taxon>
        <taxon>Pseudomonadati</taxon>
        <taxon>Bacteroidota</taxon>
        <taxon>Cytophagia</taxon>
        <taxon>Cytophagales</taxon>
        <taxon>Cytophagaceae</taxon>
        <taxon>Spirosoma</taxon>
    </lineage>
</organism>
<comment type="caution">
    <text evidence="3">The sequence shown here is derived from an EMBL/GenBank/DDBJ whole genome shotgun (WGS) entry which is preliminary data.</text>
</comment>
<dbReference type="RefSeq" id="WP_157586432.1">
    <property type="nucleotide sequence ID" value="NZ_WPIN01000006.1"/>
</dbReference>
<feature type="domain" description="Signal transduction histidine kinase internal region" evidence="2">
    <location>
        <begin position="158"/>
        <end position="234"/>
    </location>
</feature>
<evidence type="ECO:0000256" key="1">
    <source>
        <dbReference type="SAM" id="Phobius"/>
    </source>
</evidence>
<dbReference type="EMBL" id="WPIN01000006">
    <property type="protein sequence ID" value="MVM31792.1"/>
    <property type="molecule type" value="Genomic_DNA"/>
</dbReference>
<evidence type="ECO:0000259" key="2">
    <source>
        <dbReference type="Pfam" id="PF06580"/>
    </source>
</evidence>
<protein>
    <recommendedName>
        <fullName evidence="2">Signal transduction histidine kinase internal region domain-containing protein</fullName>
    </recommendedName>
</protein>
<feature type="transmembrane region" description="Helical" evidence="1">
    <location>
        <begin position="43"/>
        <end position="65"/>
    </location>
</feature>
<dbReference type="PANTHER" id="PTHR34220">
    <property type="entry name" value="SENSOR HISTIDINE KINASE YPDA"/>
    <property type="match status" value="1"/>
</dbReference>
<feature type="transmembrane region" description="Helical" evidence="1">
    <location>
        <begin position="120"/>
        <end position="143"/>
    </location>
</feature>
<keyword evidence="1" id="KW-0472">Membrane</keyword>
<keyword evidence="1" id="KW-1133">Transmembrane helix</keyword>
<feature type="transmembrane region" description="Helical" evidence="1">
    <location>
        <begin position="77"/>
        <end position="100"/>
    </location>
</feature>
<dbReference type="Gene3D" id="3.30.565.10">
    <property type="entry name" value="Histidine kinase-like ATPase, C-terminal domain"/>
    <property type="match status" value="1"/>
</dbReference>
<proteinExistence type="predicted"/>
<dbReference type="InterPro" id="IPR036890">
    <property type="entry name" value="HATPase_C_sf"/>
</dbReference>
<dbReference type="InterPro" id="IPR010559">
    <property type="entry name" value="Sig_transdc_His_kin_internal"/>
</dbReference>
<dbReference type="Pfam" id="PF06580">
    <property type="entry name" value="His_kinase"/>
    <property type="match status" value="1"/>
</dbReference>
<reference evidence="3 4" key="1">
    <citation type="submission" date="2019-12" db="EMBL/GenBank/DDBJ databases">
        <title>Spirosoma sp. HMF4905 genome sequencing and assembly.</title>
        <authorList>
            <person name="Kang H."/>
            <person name="Cha I."/>
            <person name="Kim H."/>
            <person name="Joh K."/>
        </authorList>
    </citation>
    <scope>NUCLEOTIDE SEQUENCE [LARGE SCALE GENOMIC DNA]</scope>
    <source>
        <strain evidence="3 4">HMF4905</strain>
    </source>
</reference>
<dbReference type="PANTHER" id="PTHR34220:SF7">
    <property type="entry name" value="SENSOR HISTIDINE KINASE YPDA"/>
    <property type="match status" value="1"/>
</dbReference>
<accession>A0A7K1SDA4</accession>
<dbReference type="InterPro" id="IPR050640">
    <property type="entry name" value="Bact_2-comp_sensor_kinase"/>
</dbReference>
<gene>
    <name evidence="3" type="ORF">GO755_17220</name>
</gene>
<dbReference type="GO" id="GO:0016020">
    <property type="term" value="C:membrane"/>
    <property type="evidence" value="ECO:0007669"/>
    <property type="project" value="InterPro"/>
</dbReference>